<organism evidence="4 5">
    <name type="scientific">Ambispora leptoticha</name>
    <dbReference type="NCBI Taxonomy" id="144679"/>
    <lineage>
        <taxon>Eukaryota</taxon>
        <taxon>Fungi</taxon>
        <taxon>Fungi incertae sedis</taxon>
        <taxon>Mucoromycota</taxon>
        <taxon>Glomeromycotina</taxon>
        <taxon>Glomeromycetes</taxon>
        <taxon>Archaeosporales</taxon>
        <taxon>Ambisporaceae</taxon>
        <taxon>Ambispora</taxon>
    </lineage>
</organism>
<dbReference type="OrthoDB" id="14252at2759"/>
<dbReference type="InterPro" id="IPR000782">
    <property type="entry name" value="FAS1_domain"/>
</dbReference>
<dbReference type="GO" id="GO:0005615">
    <property type="term" value="C:extracellular space"/>
    <property type="evidence" value="ECO:0007669"/>
    <property type="project" value="TreeGrafter"/>
</dbReference>
<feature type="compositionally biased region" description="Basic and acidic residues" evidence="1">
    <location>
        <begin position="810"/>
        <end position="824"/>
    </location>
</feature>
<feature type="domain" description="FAS1" evidence="3">
    <location>
        <begin position="161"/>
        <end position="308"/>
    </location>
</feature>
<keyword evidence="2" id="KW-0472">Membrane</keyword>
<keyword evidence="2" id="KW-0812">Transmembrane</keyword>
<proteinExistence type="predicted"/>
<dbReference type="GO" id="GO:0016236">
    <property type="term" value="P:macroautophagy"/>
    <property type="evidence" value="ECO:0007669"/>
    <property type="project" value="TreeGrafter"/>
</dbReference>
<dbReference type="EMBL" id="CAJVPS010000121">
    <property type="protein sequence ID" value="CAG8454695.1"/>
    <property type="molecule type" value="Genomic_DNA"/>
</dbReference>
<comment type="caution">
    <text evidence="4">The sequence shown here is derived from an EMBL/GenBank/DDBJ whole genome shotgun (WGS) entry which is preliminary data.</text>
</comment>
<dbReference type="SUPFAM" id="SSF82153">
    <property type="entry name" value="FAS1 domain"/>
    <property type="match status" value="5"/>
</dbReference>
<name>A0A9N8VGU1_9GLOM</name>
<dbReference type="InterPro" id="IPR050904">
    <property type="entry name" value="Adhesion/Biosynth-related"/>
</dbReference>
<gene>
    <name evidence="4" type="ORF">ALEPTO_LOCUS1213</name>
</gene>
<evidence type="ECO:0000259" key="3">
    <source>
        <dbReference type="PROSITE" id="PS50213"/>
    </source>
</evidence>
<feature type="region of interest" description="Disordered" evidence="1">
    <location>
        <begin position="805"/>
        <end position="836"/>
    </location>
</feature>
<feature type="domain" description="FAS1" evidence="3">
    <location>
        <begin position="475"/>
        <end position="611"/>
    </location>
</feature>
<keyword evidence="2" id="KW-1133">Transmembrane helix</keyword>
<dbReference type="Pfam" id="PF02469">
    <property type="entry name" value="Fasciclin"/>
    <property type="match status" value="5"/>
</dbReference>
<evidence type="ECO:0000256" key="1">
    <source>
        <dbReference type="SAM" id="MobiDB-lite"/>
    </source>
</evidence>
<dbReference type="PROSITE" id="PS50213">
    <property type="entry name" value="FAS1"/>
    <property type="match status" value="5"/>
</dbReference>
<feature type="domain" description="FAS1" evidence="3">
    <location>
        <begin position="313"/>
        <end position="470"/>
    </location>
</feature>
<reference evidence="4" key="1">
    <citation type="submission" date="2021-06" db="EMBL/GenBank/DDBJ databases">
        <authorList>
            <person name="Kallberg Y."/>
            <person name="Tangrot J."/>
            <person name="Rosling A."/>
        </authorList>
    </citation>
    <scope>NUCLEOTIDE SEQUENCE</scope>
    <source>
        <strain evidence="4">FL130A</strain>
    </source>
</reference>
<dbReference type="AlphaFoldDB" id="A0A9N8VGU1"/>
<protein>
    <submittedName>
        <fullName evidence="4">4324_t:CDS:1</fullName>
    </submittedName>
</protein>
<dbReference type="Proteomes" id="UP000789508">
    <property type="component" value="Unassembled WGS sequence"/>
</dbReference>
<dbReference type="Gene3D" id="2.30.180.10">
    <property type="entry name" value="FAS1 domain"/>
    <property type="match status" value="5"/>
</dbReference>
<sequence length="836" mass="93693">MILRNILPKTFLQFLFIFSVTILLIPSPLLFGDASATIIDKLSEDPQFRNLLRALQHTRLIREVNRYEVATLFAPTNKAIGEAWWAVTREKLLYHFLGVDMKLEELKPGRLLTTRLKLDGRLGDGGDNEPGQRVKVEREKDVYVGNGKIIGEPLLADNGIIHTIDDVLEIPLDLNATLHQLDIRLFTQYFVKKKLSHFLATKSHLTLFIPIDEAFSLRFKKYERKYLNGTCGGGLDDLELVLGHHVHDGLIYTEDMEGSQEKSTIQGEPIPIVRENKTVIKVGDGHIIDNNKDILANNGVIHIVSRVSAPQALHFNELKYLCGLDATNFVEWIRRAGLEHYIQDSETPYTILAPHDDNYNAHDKILDIINDNIKSTASDNEKFLKYHFVEGKKTISELTDGLLLPSEVTTDDLKGHHQRIKVSVKPKSRRNDDYVGNSLTMPEVRFNDLSIIGEPVEIGNSIIYVLEDALTQPHDIIQTLSLKTGKKFHEFINAFYVSDPNDTIRNLPGTTVFAPIDEAFTKLGLVYNYLLHPIGKQDLTSVLQYHVLDQVLYSEDIPQGKFMFDTIEGEPLIIQREKDVIKVEGTNYTAVVTEKDVLTRTGVMHIVDSIRIPPSVNITPYKILKGMEAEKMIELFKIANLTSILNDTTEPFIILIPPEKQFANLTIAAKDPEKLSRILSSHIIPGSIDIDRKEKKMFTTLLTSSTKIQINYDILTGKPYVELQGSLSFFEERAKITAVGKTSNGGGVYQIDKILTRNSTQHFTRAGLGVLIGLGLIAFFTGGSGVGIWGWQKWKSWGYTPIQDGNAGAAERDSIDPGDAERGEVPPVQDDNAGGS</sequence>
<evidence type="ECO:0000313" key="4">
    <source>
        <dbReference type="EMBL" id="CAG8454695.1"/>
    </source>
</evidence>
<accession>A0A9N8VGU1</accession>
<feature type="domain" description="FAS1" evidence="3">
    <location>
        <begin position="35"/>
        <end position="168"/>
    </location>
</feature>
<dbReference type="PANTHER" id="PTHR10900">
    <property type="entry name" value="PERIOSTIN-RELATED"/>
    <property type="match status" value="1"/>
</dbReference>
<feature type="domain" description="FAS1" evidence="3">
    <location>
        <begin position="620"/>
        <end position="755"/>
    </location>
</feature>
<dbReference type="SMART" id="SM00554">
    <property type="entry name" value="FAS1"/>
    <property type="match status" value="4"/>
</dbReference>
<dbReference type="GO" id="GO:0000329">
    <property type="term" value="C:fungal-type vacuole membrane"/>
    <property type="evidence" value="ECO:0007669"/>
    <property type="project" value="TreeGrafter"/>
</dbReference>
<evidence type="ECO:0000256" key="2">
    <source>
        <dbReference type="SAM" id="Phobius"/>
    </source>
</evidence>
<dbReference type="PANTHER" id="PTHR10900:SF77">
    <property type="entry name" value="FI19380P1"/>
    <property type="match status" value="1"/>
</dbReference>
<dbReference type="InterPro" id="IPR036378">
    <property type="entry name" value="FAS1_dom_sf"/>
</dbReference>
<evidence type="ECO:0000313" key="5">
    <source>
        <dbReference type="Proteomes" id="UP000789508"/>
    </source>
</evidence>
<keyword evidence="5" id="KW-1185">Reference proteome</keyword>
<feature type="transmembrane region" description="Helical" evidence="2">
    <location>
        <begin position="766"/>
        <end position="791"/>
    </location>
</feature>